<protein>
    <recommendedName>
        <fullName evidence="4">Fibronectin type III-like domain-containing protein</fullName>
    </recommendedName>
</protein>
<dbReference type="InterPro" id="IPR036881">
    <property type="entry name" value="Glyco_hydro_3_C_sf"/>
</dbReference>
<evidence type="ECO:0000256" key="1">
    <source>
        <dbReference type="ARBA" id="ARBA00005336"/>
    </source>
</evidence>
<dbReference type="FunFam" id="2.60.40.10:FF:000495">
    <property type="entry name" value="Periplasmic beta-glucosidase"/>
    <property type="match status" value="1"/>
</dbReference>
<evidence type="ECO:0000256" key="3">
    <source>
        <dbReference type="SAM" id="MobiDB-lite"/>
    </source>
</evidence>
<comment type="similarity">
    <text evidence="1">Belongs to the glycosyl hydrolase 3 family.</text>
</comment>
<dbReference type="Gene3D" id="3.40.50.1700">
    <property type="entry name" value="Glycoside hydrolase family 3 C-terminal domain"/>
    <property type="match status" value="1"/>
</dbReference>
<reference evidence="6" key="1">
    <citation type="journal article" date="2016" name="Environ. Microbiol.">
        <title>The complete genome of a viable archaeum isolated from 123-million-year-old rock salt.</title>
        <authorList>
            <person name="Jaakkola S.T."/>
            <person name="Pfeiffer F."/>
            <person name="Ravantti J.J."/>
            <person name="Guo Q."/>
            <person name="Liu Y."/>
            <person name="Chen X."/>
            <person name="Ma H."/>
            <person name="Yang C."/>
            <person name="Oksanen H.M."/>
            <person name="Bamford D.H."/>
        </authorList>
    </citation>
    <scope>NUCLEOTIDE SEQUENCE</scope>
    <source>
        <strain evidence="6">JI20-1</strain>
    </source>
</reference>
<evidence type="ECO:0000313" key="6">
    <source>
        <dbReference type="Proteomes" id="UP000066737"/>
    </source>
</evidence>
<accession>A0A0U5CYA2</accession>
<evidence type="ECO:0000313" key="5">
    <source>
        <dbReference type="EMBL" id="CQH56385.1"/>
    </source>
</evidence>
<evidence type="ECO:0000256" key="2">
    <source>
        <dbReference type="ARBA" id="ARBA00022801"/>
    </source>
</evidence>
<organism evidence="5 6">
    <name type="scientific">Halobacterium hubeiense</name>
    <dbReference type="NCBI Taxonomy" id="1407499"/>
    <lineage>
        <taxon>Archaea</taxon>
        <taxon>Methanobacteriati</taxon>
        <taxon>Methanobacteriota</taxon>
        <taxon>Stenosarchaea group</taxon>
        <taxon>Halobacteria</taxon>
        <taxon>Halobacteriales</taxon>
        <taxon>Halobacteriaceae</taxon>
        <taxon>Halobacterium</taxon>
    </lineage>
</organism>
<proteinExistence type="inferred from homology"/>
<dbReference type="InterPro" id="IPR026891">
    <property type="entry name" value="Fn3-like"/>
</dbReference>
<dbReference type="SMART" id="SM01217">
    <property type="entry name" value="Fn3_like"/>
    <property type="match status" value="1"/>
</dbReference>
<dbReference type="InterPro" id="IPR013783">
    <property type="entry name" value="Ig-like_fold"/>
</dbReference>
<dbReference type="EMBL" id="LN831302">
    <property type="protein sequence ID" value="CQH56385.1"/>
    <property type="molecule type" value="Genomic_DNA"/>
</dbReference>
<feature type="domain" description="Fibronectin type III-like" evidence="4">
    <location>
        <begin position="146"/>
        <end position="216"/>
    </location>
</feature>
<dbReference type="PANTHER" id="PTHR42715:SF10">
    <property type="entry name" value="BETA-GLUCOSIDASE"/>
    <property type="match status" value="1"/>
</dbReference>
<dbReference type="SUPFAM" id="SSF52279">
    <property type="entry name" value="Beta-D-glucan exohydrolase, C-terminal domain"/>
    <property type="match status" value="1"/>
</dbReference>
<dbReference type="GO" id="GO:0005975">
    <property type="term" value="P:carbohydrate metabolic process"/>
    <property type="evidence" value="ECO:0007669"/>
    <property type="project" value="InterPro"/>
</dbReference>
<dbReference type="AlphaFoldDB" id="A0A0U5CYA2"/>
<dbReference type="PANTHER" id="PTHR42715">
    <property type="entry name" value="BETA-GLUCOSIDASE"/>
    <property type="match status" value="1"/>
</dbReference>
<evidence type="ECO:0000259" key="4">
    <source>
        <dbReference type="SMART" id="SM01217"/>
    </source>
</evidence>
<dbReference type="Pfam" id="PF01915">
    <property type="entry name" value="Glyco_hydro_3_C"/>
    <property type="match status" value="1"/>
</dbReference>
<feature type="region of interest" description="Disordered" evidence="3">
    <location>
        <begin position="228"/>
        <end position="258"/>
    </location>
</feature>
<dbReference type="Proteomes" id="UP000066737">
    <property type="component" value="Chromosome I"/>
</dbReference>
<dbReference type="RefSeq" id="WP_059056779.1">
    <property type="nucleotide sequence ID" value="NZ_CP159204.1"/>
</dbReference>
<dbReference type="Pfam" id="PF14310">
    <property type="entry name" value="Fn3-like"/>
    <property type="match status" value="1"/>
</dbReference>
<name>A0A0U5CYA2_9EURY</name>
<dbReference type="GO" id="GO:0004553">
    <property type="term" value="F:hydrolase activity, hydrolyzing O-glycosyl compounds"/>
    <property type="evidence" value="ECO:0007669"/>
    <property type="project" value="InterPro"/>
</dbReference>
<dbReference type="InterPro" id="IPR050288">
    <property type="entry name" value="Cellulose_deg_GH3"/>
</dbReference>
<dbReference type="OrthoDB" id="30657at2157"/>
<keyword evidence="2" id="KW-0378">Hydrolase</keyword>
<sequence length="281" mass="29872">MTVRSPVAMPWLSAVPAVLQLWFPGQEGGRALANVLFGETNPSGKTPVTFAESLEDYLPQEVASLPDGARGFPGVDGTVHYDEGVFAGYRHFDANDVEPLFPFGHGLSYTDFEYENASVSRAATTPEDGLTVSVDVTNTGDRDGAEAVQVYVGAVDSSVERPPKELAGFQKVDVAAGETETVSVDIDREAFRYWDEEADEWAVDYGEYEVSVAASSRDVHATERIELRESVQQSAGTTTETESETGTETESESAGSAPGFGVVAAAAAVTASVVGRLRGDD</sequence>
<feature type="compositionally biased region" description="Acidic residues" evidence="3">
    <location>
        <begin position="241"/>
        <end position="251"/>
    </location>
</feature>
<dbReference type="InterPro" id="IPR002772">
    <property type="entry name" value="Glyco_hydro_3_C"/>
</dbReference>
<dbReference type="KEGG" id="hhb:Hhub_2373"/>
<gene>
    <name evidence="5" type="ORF">HHUB_2373</name>
</gene>
<dbReference type="Gene3D" id="2.60.40.10">
    <property type="entry name" value="Immunoglobulins"/>
    <property type="match status" value="1"/>
</dbReference>
<keyword evidence="6" id="KW-1185">Reference proteome</keyword>